<protein>
    <submittedName>
        <fullName evidence="16">Inactive receptor kinase At5g58300 isoform X1</fullName>
    </submittedName>
</protein>
<evidence type="ECO:0000256" key="6">
    <source>
        <dbReference type="ARBA" id="ARBA00022737"/>
    </source>
</evidence>
<evidence type="ECO:0000256" key="7">
    <source>
        <dbReference type="ARBA" id="ARBA00022741"/>
    </source>
</evidence>
<evidence type="ECO:0000256" key="13">
    <source>
        <dbReference type="SAM" id="Phobius"/>
    </source>
</evidence>
<dbReference type="Pfam" id="PF07714">
    <property type="entry name" value="PK_Tyr_Ser-Thr"/>
    <property type="match status" value="1"/>
</dbReference>
<dbReference type="InterPro" id="IPR032675">
    <property type="entry name" value="LRR_dom_sf"/>
</dbReference>
<evidence type="ECO:0000256" key="3">
    <source>
        <dbReference type="ARBA" id="ARBA00022614"/>
    </source>
</evidence>
<evidence type="ECO:0000256" key="10">
    <source>
        <dbReference type="ARBA" id="ARBA00023136"/>
    </source>
</evidence>
<dbReference type="OrthoDB" id="69842at2759"/>
<keyword evidence="16" id="KW-0675">Receptor</keyword>
<evidence type="ECO:0000256" key="1">
    <source>
        <dbReference type="ARBA" id="ARBA00004370"/>
    </source>
</evidence>
<dbReference type="PANTHER" id="PTHR48010:SF82">
    <property type="entry name" value="PROTEIN KINASE DOMAIN-CONTAINING PROTEIN"/>
    <property type="match status" value="1"/>
</dbReference>
<dbReference type="SUPFAM" id="SSF52058">
    <property type="entry name" value="L domain-like"/>
    <property type="match status" value="1"/>
</dbReference>
<keyword evidence="15" id="KW-1185">Reference proteome</keyword>
<feature type="transmembrane region" description="Helical" evidence="13">
    <location>
        <begin position="342"/>
        <end position="365"/>
    </location>
</feature>
<dbReference type="InterPro" id="IPR050994">
    <property type="entry name" value="At_inactive_RLKs"/>
</dbReference>
<evidence type="ECO:0000256" key="5">
    <source>
        <dbReference type="ARBA" id="ARBA00022729"/>
    </source>
</evidence>
<dbReference type="Pfam" id="PF08263">
    <property type="entry name" value="LRRNT_2"/>
    <property type="match status" value="1"/>
</dbReference>
<feature type="domain" description="Protein kinase" evidence="14">
    <location>
        <begin position="423"/>
        <end position="717"/>
    </location>
</feature>
<reference evidence="15" key="1">
    <citation type="journal article" date="2014" name="Nat. Commun.">
        <title>The tobacco genome sequence and its comparison with those of tomato and potato.</title>
        <authorList>
            <person name="Sierro N."/>
            <person name="Battey J.N."/>
            <person name="Ouadi S."/>
            <person name="Bakaher N."/>
            <person name="Bovet L."/>
            <person name="Willig A."/>
            <person name="Goepfert S."/>
            <person name="Peitsch M.C."/>
            <person name="Ivanov N.V."/>
        </authorList>
    </citation>
    <scope>NUCLEOTIDE SEQUENCE [LARGE SCALE GENOMIC DNA]</scope>
</reference>
<dbReference type="PROSITE" id="PS00107">
    <property type="entry name" value="PROTEIN_KINASE_ATP"/>
    <property type="match status" value="1"/>
</dbReference>
<dbReference type="InterPro" id="IPR017441">
    <property type="entry name" value="Protein_kinase_ATP_BS"/>
</dbReference>
<dbReference type="InterPro" id="IPR001245">
    <property type="entry name" value="Ser-Thr/Tyr_kinase_cat_dom"/>
</dbReference>
<gene>
    <name evidence="16" type="primary">LOC107827482</name>
</gene>
<dbReference type="GO" id="GO:0016020">
    <property type="term" value="C:membrane"/>
    <property type="evidence" value="ECO:0007669"/>
    <property type="project" value="UniProtKB-SubCell"/>
</dbReference>
<dbReference type="InterPro" id="IPR001611">
    <property type="entry name" value="Leu-rich_rpt"/>
</dbReference>
<keyword evidence="16" id="KW-0418">Kinase</keyword>
<proteinExistence type="predicted"/>
<evidence type="ECO:0000256" key="4">
    <source>
        <dbReference type="ARBA" id="ARBA00022692"/>
    </source>
</evidence>
<evidence type="ECO:0000313" key="15">
    <source>
        <dbReference type="Proteomes" id="UP000790787"/>
    </source>
</evidence>
<dbReference type="Pfam" id="PF00560">
    <property type="entry name" value="LRR_1"/>
    <property type="match status" value="3"/>
</dbReference>
<dbReference type="RefSeq" id="XP_016510109.1">
    <property type="nucleotide sequence ID" value="XM_016654623.2"/>
</dbReference>
<evidence type="ECO:0000256" key="8">
    <source>
        <dbReference type="ARBA" id="ARBA00022840"/>
    </source>
</evidence>
<keyword evidence="9 13" id="KW-1133">Transmembrane helix</keyword>
<dbReference type="Proteomes" id="UP000790787">
    <property type="component" value="Chromosome 6"/>
</dbReference>
<keyword evidence="10 13" id="KW-0472">Membrane</keyword>
<dbReference type="InterPro" id="IPR013210">
    <property type="entry name" value="LRR_N_plant-typ"/>
</dbReference>
<evidence type="ECO:0000256" key="9">
    <source>
        <dbReference type="ARBA" id="ARBA00022989"/>
    </source>
</evidence>
<dbReference type="GO" id="GO:0005524">
    <property type="term" value="F:ATP binding"/>
    <property type="evidence" value="ECO:0007669"/>
    <property type="project" value="UniProtKB-UniRule"/>
</dbReference>
<dbReference type="Gene3D" id="1.10.510.10">
    <property type="entry name" value="Transferase(Phosphotransferase) domain 1"/>
    <property type="match status" value="1"/>
</dbReference>
<dbReference type="Gene3D" id="3.80.10.10">
    <property type="entry name" value="Ribonuclease Inhibitor"/>
    <property type="match status" value="2"/>
</dbReference>
<evidence type="ECO:0000256" key="12">
    <source>
        <dbReference type="SAM" id="MobiDB-lite"/>
    </source>
</evidence>
<dbReference type="Gene3D" id="3.30.200.20">
    <property type="entry name" value="Phosphorylase Kinase, domain 1"/>
    <property type="match status" value="1"/>
</dbReference>
<dbReference type="GeneID" id="107827482"/>
<dbReference type="KEGG" id="nta:107827482"/>
<evidence type="ECO:0000313" key="16">
    <source>
        <dbReference type="RefSeq" id="XP_016510109.1"/>
    </source>
</evidence>
<reference evidence="16" key="2">
    <citation type="submission" date="2025-08" db="UniProtKB">
        <authorList>
            <consortium name="RefSeq"/>
        </authorList>
    </citation>
    <scope>IDENTIFICATION</scope>
    <source>
        <tissue evidence="16">Leaf</tissue>
    </source>
</reference>
<feature type="compositionally biased region" description="Basic and acidic residues" evidence="12">
    <location>
        <begin position="703"/>
        <end position="717"/>
    </location>
</feature>
<dbReference type="PROSITE" id="PS51450">
    <property type="entry name" value="LRR"/>
    <property type="match status" value="1"/>
</dbReference>
<organism evidence="15 16">
    <name type="scientific">Nicotiana tabacum</name>
    <name type="common">Common tobacco</name>
    <dbReference type="NCBI Taxonomy" id="4097"/>
    <lineage>
        <taxon>Eukaryota</taxon>
        <taxon>Viridiplantae</taxon>
        <taxon>Streptophyta</taxon>
        <taxon>Embryophyta</taxon>
        <taxon>Tracheophyta</taxon>
        <taxon>Spermatophyta</taxon>
        <taxon>Magnoliopsida</taxon>
        <taxon>eudicotyledons</taxon>
        <taxon>Gunneridae</taxon>
        <taxon>Pentapetalae</taxon>
        <taxon>asterids</taxon>
        <taxon>lamiids</taxon>
        <taxon>Solanales</taxon>
        <taxon>Solanaceae</taxon>
        <taxon>Nicotianoideae</taxon>
        <taxon>Nicotianeae</taxon>
        <taxon>Nicotiana</taxon>
    </lineage>
</organism>
<dbReference type="FunFam" id="3.30.200.20:FF:000307">
    <property type="entry name" value="pollen receptor-like kinase 1"/>
    <property type="match status" value="1"/>
</dbReference>
<dbReference type="GO" id="GO:0004672">
    <property type="term" value="F:protein kinase activity"/>
    <property type="evidence" value="ECO:0007669"/>
    <property type="project" value="InterPro"/>
</dbReference>
<dbReference type="InterPro" id="IPR000719">
    <property type="entry name" value="Prot_kinase_dom"/>
</dbReference>
<feature type="region of interest" description="Disordered" evidence="12">
    <location>
        <begin position="694"/>
        <end position="717"/>
    </location>
</feature>
<dbReference type="SUPFAM" id="SSF56112">
    <property type="entry name" value="Protein kinase-like (PK-like)"/>
    <property type="match status" value="1"/>
</dbReference>
<dbReference type="PANTHER" id="PTHR48010">
    <property type="entry name" value="OS05G0588300 PROTEIN"/>
    <property type="match status" value="1"/>
</dbReference>
<evidence type="ECO:0000256" key="11">
    <source>
        <dbReference type="PROSITE-ProRule" id="PRU10141"/>
    </source>
</evidence>
<dbReference type="FunFam" id="1.10.510.10:FF:000095">
    <property type="entry name" value="protein STRUBBELIG-RECEPTOR FAMILY 8"/>
    <property type="match status" value="1"/>
</dbReference>
<keyword evidence="6" id="KW-0677">Repeat</keyword>
<keyword evidence="8 11" id="KW-0067">ATP-binding</keyword>
<evidence type="ECO:0000259" key="14">
    <source>
        <dbReference type="PROSITE" id="PS50011"/>
    </source>
</evidence>
<keyword evidence="16" id="KW-0808">Transferase</keyword>
<evidence type="ECO:0000256" key="2">
    <source>
        <dbReference type="ARBA" id="ARBA00022553"/>
    </source>
</evidence>
<keyword evidence="3" id="KW-0433">Leucine-rich repeat</keyword>
<dbReference type="PaxDb" id="4097-A0A1S4DA74"/>
<keyword evidence="4 13" id="KW-0812">Transmembrane</keyword>
<dbReference type="SMR" id="A0A1S4DA74"/>
<dbReference type="AlphaFoldDB" id="A0A1S4DA74"/>
<dbReference type="RefSeq" id="XP_016510109.1">
    <property type="nucleotide sequence ID" value="XM_016654623.1"/>
</dbReference>
<keyword evidence="2" id="KW-0597">Phosphoprotein</keyword>
<dbReference type="PROSITE" id="PS50011">
    <property type="entry name" value="PROTEIN_KINASE_DOM"/>
    <property type="match status" value="1"/>
</dbReference>
<name>A0A1S4DA74_TOBAC</name>
<dbReference type="InterPro" id="IPR011009">
    <property type="entry name" value="Kinase-like_dom_sf"/>
</dbReference>
<accession>A0A1S4DA74</accession>
<feature type="transmembrane region" description="Helical" evidence="13">
    <location>
        <begin position="87"/>
        <end position="105"/>
    </location>
</feature>
<sequence>MHIISRQVTFEDSINFHIASSLECLIFRTKMAKGLLPPRGLEPANSVSCSSKSLHREARSEGLRQLESCFSMFASQISKNIMKLQSLLAAVAFLIPLLSIFPHVVADLDSDRQALLEFANSVPHIRKLNWNLALHICYSWAGVTCNKDGTRVIAIHLPAVGLFGPIPANSIGKLDALKVLSLRANYLNGSLPSDLLSIPSLQSVYLQHNNFSGDIPVSLSPRLGVLDLSFNSFTGKIPTTIKSLSRLSVLNLQFNSLTGEIPSLDTLKLNLLNLSYNMLNGSVPNSLQKFPLSSFVGNSRLCGTPLISCSLNSPSPSPAADSLSPPERPKTVTSKKLSTGTIIAIAVVASSLIFLLVLVISFCCLKKKVSDNTSTIKEKVALANGGRSEKTEDFGSGVPDAEKNKLVFFEGCAYSFNLEDLLRASAEVLGKGSYGTAYKAVLDEATIVVVKRLREVGAAKKEFEQHMEIVGRVGRHPNIVPLRAYYYSKDEKLLVTEYMPAGSLSAALHGNRGIGRTPLDWDTRLKISLGAAKGIAHIHTEGGVKFTHGNIKSSNVLLTRDQDGCISDFGLTPLMNYIPFKYRCAGYRAPEVIETRKGTQKSDVYSFGVLLLEMLTAKSPIPLSGHDEVVDLPRWVRSVVREEWTAEVFDVELLKYQNIEEEMVQMLQIGLACVAKVPDMRPSMGQVVRMIEEIRQPQGETRPSSEDSRSKDSNAHP</sequence>
<dbReference type="CDD" id="cd14066">
    <property type="entry name" value="STKc_IRAK"/>
    <property type="match status" value="1"/>
</dbReference>
<keyword evidence="5" id="KW-0732">Signal</keyword>
<comment type="subcellular location">
    <subcellularLocation>
        <location evidence="1">Membrane</location>
    </subcellularLocation>
</comment>
<dbReference type="FunFam" id="3.80.10.10:FF:000234">
    <property type="entry name" value="Probable inactive receptor kinase RLK902"/>
    <property type="match status" value="1"/>
</dbReference>
<feature type="binding site" evidence="11">
    <location>
        <position position="461"/>
    </location>
    <ligand>
        <name>ATP</name>
        <dbReference type="ChEBI" id="CHEBI:30616"/>
    </ligand>
</feature>
<keyword evidence="7 11" id="KW-0547">Nucleotide-binding</keyword>